<name>A0A813RIJ4_9BILA</name>
<dbReference type="GO" id="GO:0005789">
    <property type="term" value="C:endoplasmic reticulum membrane"/>
    <property type="evidence" value="ECO:0007669"/>
    <property type="project" value="UniProtKB-SubCell"/>
</dbReference>
<organism evidence="17 18">
    <name type="scientific">Brachionus calyciflorus</name>
    <dbReference type="NCBI Taxonomy" id="104777"/>
    <lineage>
        <taxon>Eukaryota</taxon>
        <taxon>Metazoa</taxon>
        <taxon>Spiralia</taxon>
        <taxon>Gnathifera</taxon>
        <taxon>Rotifera</taxon>
        <taxon>Eurotatoria</taxon>
        <taxon>Monogononta</taxon>
        <taxon>Pseudotrocha</taxon>
        <taxon>Ploima</taxon>
        <taxon>Brachionidae</taxon>
        <taxon>Brachionus</taxon>
    </lineage>
</organism>
<dbReference type="InterPro" id="IPR036322">
    <property type="entry name" value="WD40_repeat_dom_sf"/>
</dbReference>
<dbReference type="PROSITE" id="PS50082">
    <property type="entry name" value="WD_REPEATS_2"/>
    <property type="match status" value="1"/>
</dbReference>
<comment type="caution">
    <text evidence="17">The sequence shown here is derived from an EMBL/GenBank/DDBJ whole genome shotgun (WGS) entry which is preliminary data.</text>
</comment>
<evidence type="ECO:0000259" key="16">
    <source>
        <dbReference type="Pfam" id="PF12931"/>
    </source>
</evidence>
<evidence type="ECO:0000259" key="15">
    <source>
        <dbReference type="Pfam" id="PF07304"/>
    </source>
</evidence>
<feature type="region of interest" description="Disordered" evidence="14">
    <location>
        <begin position="929"/>
        <end position="960"/>
    </location>
</feature>
<keyword evidence="6" id="KW-0677">Repeat</keyword>
<dbReference type="PANTHER" id="PTHR13923">
    <property type="entry name" value="SEC31-RELATED PROTEIN"/>
    <property type="match status" value="1"/>
</dbReference>
<evidence type="ECO:0000256" key="8">
    <source>
        <dbReference type="ARBA" id="ARBA00022892"/>
    </source>
</evidence>
<evidence type="ECO:0000256" key="10">
    <source>
        <dbReference type="ARBA" id="ARBA00023136"/>
    </source>
</evidence>
<dbReference type="Gene3D" id="1.25.40.1030">
    <property type="match status" value="1"/>
</dbReference>
<evidence type="ECO:0000256" key="14">
    <source>
        <dbReference type="SAM" id="MobiDB-lite"/>
    </source>
</evidence>
<feature type="compositionally biased region" description="Polar residues" evidence="14">
    <location>
        <begin position="929"/>
        <end position="941"/>
    </location>
</feature>
<evidence type="ECO:0000256" key="13">
    <source>
        <dbReference type="PROSITE-ProRule" id="PRU00221"/>
    </source>
</evidence>
<dbReference type="GO" id="GO:0005198">
    <property type="term" value="F:structural molecule activity"/>
    <property type="evidence" value="ECO:0007669"/>
    <property type="project" value="TreeGrafter"/>
</dbReference>
<dbReference type="Pfam" id="PF00400">
    <property type="entry name" value="WD40"/>
    <property type="match status" value="2"/>
</dbReference>
<dbReference type="SUPFAM" id="SSF50978">
    <property type="entry name" value="WD40 repeat-like"/>
    <property type="match status" value="1"/>
</dbReference>
<dbReference type="Pfam" id="PF07304">
    <property type="entry name" value="SRA1"/>
    <property type="match status" value="1"/>
</dbReference>
<comment type="subcellular location">
    <subcellularLocation>
        <location evidence="1">Cytoplasmic vesicle membrane</location>
    </subcellularLocation>
    <subcellularLocation>
        <location evidence="12">Endomembrane system</location>
        <topology evidence="12">Peripheral membrane protein</topology>
        <orientation evidence="12">Cytoplasmic side</orientation>
    </subcellularLocation>
    <subcellularLocation>
        <location evidence="2">Endoplasmic reticulum membrane</location>
    </subcellularLocation>
</comment>
<keyword evidence="18" id="KW-1185">Reference proteome</keyword>
<dbReference type="OrthoDB" id="542917at2759"/>
<evidence type="ECO:0000256" key="12">
    <source>
        <dbReference type="ARBA" id="ARBA00029433"/>
    </source>
</evidence>
<sequence length="1180" mass="133082">MKIKEINNKIANVAFSPANLYPIYVASGTASEQNDSNYNIHPTIELYKLDISSASNELELCGSVETESRFSKLIWSDYSSLNHKNLIIGGFENSKICLYDYEKILSNSSSLVQTLEKHTGKVYSLDINPFQHNLLASGASSSDIFIWDLNNPQTPMTPGAKQQPLDDINSVAWNKQVQHILASTSSGKCNVWDLRKNESIIKVSDTMSKMKAKMVAWHPDIATQMCLSSDDDQSPYLQIWDLRFATSPVRVLEGHQRGILAFEWCSLDSNLLVSTGKDSRMLCWNPNNPTVNGEILYDLTTVGQWCFDLSWSKRNPDLICTSSFESQVNVYSLMGGRFNVTLTTSSKIMDSFGVDNNEVPGSPIAMPQQTIQVVEPLKLAPKWMKRPCGARFAFGGKLVTFGKYAETQHAEQINAPSPAQVSNQRVFINQVITDKELVEKSQNLENALQTGNLIEYCNFKIENSKNQTQSFIWKYILATFEQNKNSKYLELLGFNLETLDIEVKKILKDHHQHHNPQINNLQANLADSFNQINLNGNSTPEHASLFGQTEQNDANDDAFNDIARSISPVNLNFNDQTENLITELLLLGKYETVVDLLVQEERFTEAILIANFFDKNLLLKTQQRYFRHFNKNKFSNLLEKLLNRNWSGIISTCNLSHWKEALATIVTYTNGQEQMDLCDELGKRLESENSQENLINACVCYICSANLENLVNCWQKCLGTEETDTSETLQDLVEKVMILKFCFKNYHPELANKLDQNPKLNSKLVKYAKLLADQGCFLNAYNYLGESSDQPVMLMKDRLFHVLDPMVVQQLRLKKPDTPFKSAHHQVGKTNSVGHNQTSLQARKSSGFQPAPSVPAPQTFNPSSFNQFTQNPPGQYHPPINHPMPLSTIYSSQDLTKRSATPTFPNRPPVFTPQAPSISTIPTQLTNEPHMTPNTGQSFYNPSQSVVQPQQPTSQPPQTQSYMHVKPATAWNDPPMVVPKVKSGPVKTEVEKPAFFQPTMPATAPGLNQFQYQNYQQPLTQTFQPPSQPTMPQYQPPVQQFQPQQVQQQPPVQQLVQPQQPEKPVGKGPIPTEHQELQNVFDSLLNKCLSATNVPTTKRKLEDVAKKLEVLYDKLRDSTLSANVSQNLHTMVQYIRAFDYQSSLQLHAQIVATSNFSEISGFMPGIKVLIQTCQQMNLTI</sequence>
<dbReference type="GO" id="GO:0070971">
    <property type="term" value="C:endoplasmic reticulum exit site"/>
    <property type="evidence" value="ECO:0007669"/>
    <property type="project" value="TreeGrafter"/>
</dbReference>
<dbReference type="InterPro" id="IPR001680">
    <property type="entry name" value="WD40_rpt"/>
</dbReference>
<dbReference type="GO" id="GO:0090110">
    <property type="term" value="P:COPII-coated vesicle cargo loading"/>
    <property type="evidence" value="ECO:0007669"/>
    <property type="project" value="TreeGrafter"/>
</dbReference>
<dbReference type="PROSITE" id="PS50294">
    <property type="entry name" value="WD_REPEATS_REGION"/>
    <property type="match status" value="1"/>
</dbReference>
<feature type="region of interest" description="Disordered" evidence="14">
    <location>
        <begin position="1020"/>
        <end position="1069"/>
    </location>
</feature>
<dbReference type="InterPro" id="IPR040251">
    <property type="entry name" value="SEC31-like"/>
</dbReference>
<keyword evidence="11" id="KW-0968">Cytoplasmic vesicle</keyword>
<feature type="domain" description="SRA1/Sec31" evidence="15">
    <location>
        <begin position="1045"/>
        <end position="1176"/>
    </location>
</feature>
<evidence type="ECO:0000256" key="7">
    <source>
        <dbReference type="ARBA" id="ARBA00022824"/>
    </source>
</evidence>
<comment type="similarity">
    <text evidence="3">Belongs to the WD repeat SEC31 family.</text>
</comment>
<dbReference type="AlphaFoldDB" id="A0A813RIJ4"/>
<feature type="compositionally biased region" description="Low complexity" evidence="14">
    <location>
        <begin position="1032"/>
        <end position="1060"/>
    </location>
</feature>
<accession>A0A813RIJ4</accession>
<feature type="compositionally biased region" description="Low complexity" evidence="14">
    <location>
        <begin position="942"/>
        <end position="960"/>
    </location>
</feature>
<dbReference type="Gene3D" id="2.130.10.10">
    <property type="entry name" value="YVTN repeat-like/Quinoprotein amine dehydrogenase"/>
    <property type="match status" value="1"/>
</dbReference>
<dbReference type="SMART" id="SM00320">
    <property type="entry name" value="WD40"/>
    <property type="match status" value="5"/>
</dbReference>
<evidence type="ECO:0000256" key="11">
    <source>
        <dbReference type="ARBA" id="ARBA00023329"/>
    </source>
</evidence>
<keyword evidence="8" id="KW-0931">ER-Golgi transport</keyword>
<evidence type="ECO:0000256" key="6">
    <source>
        <dbReference type="ARBA" id="ARBA00022737"/>
    </source>
</evidence>
<proteinExistence type="inferred from homology"/>
<dbReference type="PANTHER" id="PTHR13923:SF11">
    <property type="entry name" value="SECRETORY 31, ISOFORM D"/>
    <property type="match status" value="1"/>
</dbReference>
<dbReference type="Pfam" id="PF12931">
    <property type="entry name" value="TPR_Sec16"/>
    <property type="match status" value="1"/>
</dbReference>
<dbReference type="FunFam" id="1.20.940.10:FF:000001">
    <property type="entry name" value="Protein transport protein Sec31A isoform A"/>
    <property type="match status" value="1"/>
</dbReference>
<protein>
    <recommendedName>
        <fullName evidence="19">Sec31</fullName>
    </recommendedName>
</protein>
<keyword evidence="5 13" id="KW-0853">WD repeat</keyword>
<reference evidence="17" key="1">
    <citation type="submission" date="2021-02" db="EMBL/GenBank/DDBJ databases">
        <authorList>
            <person name="Nowell W R."/>
        </authorList>
    </citation>
    <scope>NUCLEOTIDE SEQUENCE</scope>
    <source>
        <strain evidence="17">Ploen Becks lab</strain>
    </source>
</reference>
<dbReference type="EMBL" id="CAJNOC010000631">
    <property type="protein sequence ID" value="CAF0785032.1"/>
    <property type="molecule type" value="Genomic_DNA"/>
</dbReference>
<dbReference type="Gene3D" id="1.20.940.10">
    <property type="entry name" value="Functional domain of the splicing factor Prp18"/>
    <property type="match status" value="1"/>
</dbReference>
<evidence type="ECO:0000256" key="5">
    <source>
        <dbReference type="ARBA" id="ARBA00022574"/>
    </source>
</evidence>
<gene>
    <name evidence="17" type="ORF">OXX778_LOCUS5668</name>
</gene>
<evidence type="ECO:0000313" key="17">
    <source>
        <dbReference type="EMBL" id="CAF0785032.1"/>
    </source>
</evidence>
<keyword evidence="9" id="KW-0653">Protein transport</keyword>
<dbReference type="Proteomes" id="UP000663879">
    <property type="component" value="Unassembled WGS sequence"/>
</dbReference>
<evidence type="ECO:0008006" key="19">
    <source>
        <dbReference type="Google" id="ProtNLM"/>
    </source>
</evidence>
<dbReference type="GO" id="GO:0030127">
    <property type="term" value="C:COPII vesicle coat"/>
    <property type="evidence" value="ECO:0007669"/>
    <property type="project" value="TreeGrafter"/>
</dbReference>
<feature type="repeat" description="WD" evidence="13">
    <location>
        <begin position="115"/>
        <end position="157"/>
    </location>
</feature>
<evidence type="ECO:0000256" key="2">
    <source>
        <dbReference type="ARBA" id="ARBA00004586"/>
    </source>
</evidence>
<dbReference type="InterPro" id="IPR024298">
    <property type="entry name" value="Sec16_Sec23-bd"/>
</dbReference>
<dbReference type="GO" id="GO:0007029">
    <property type="term" value="P:endoplasmic reticulum organization"/>
    <property type="evidence" value="ECO:0007669"/>
    <property type="project" value="TreeGrafter"/>
</dbReference>
<evidence type="ECO:0000313" key="18">
    <source>
        <dbReference type="Proteomes" id="UP000663879"/>
    </source>
</evidence>
<dbReference type="GO" id="GO:0015031">
    <property type="term" value="P:protein transport"/>
    <property type="evidence" value="ECO:0007669"/>
    <property type="project" value="UniProtKB-KW"/>
</dbReference>
<keyword evidence="7" id="KW-0256">Endoplasmic reticulum</keyword>
<evidence type="ECO:0000256" key="4">
    <source>
        <dbReference type="ARBA" id="ARBA00022448"/>
    </source>
</evidence>
<dbReference type="InterPro" id="IPR009917">
    <property type="entry name" value="SRA1/Sec31"/>
</dbReference>
<keyword evidence="4" id="KW-0813">Transport</keyword>
<evidence type="ECO:0000256" key="1">
    <source>
        <dbReference type="ARBA" id="ARBA00004156"/>
    </source>
</evidence>
<keyword evidence="10" id="KW-0472">Membrane</keyword>
<feature type="domain" description="Sec16 Sec23-binding" evidence="16">
    <location>
        <begin position="581"/>
        <end position="784"/>
    </location>
</feature>
<evidence type="ECO:0000256" key="9">
    <source>
        <dbReference type="ARBA" id="ARBA00022927"/>
    </source>
</evidence>
<dbReference type="InterPro" id="IPR015943">
    <property type="entry name" value="WD40/YVTN_repeat-like_dom_sf"/>
</dbReference>
<evidence type="ECO:0000256" key="3">
    <source>
        <dbReference type="ARBA" id="ARBA00009358"/>
    </source>
</evidence>